<dbReference type="InterPro" id="IPR001757">
    <property type="entry name" value="P_typ_ATPase"/>
</dbReference>
<feature type="transmembrane region" description="Helical" evidence="15">
    <location>
        <begin position="1135"/>
        <end position="1156"/>
    </location>
</feature>
<feature type="non-terminal residue" evidence="18">
    <location>
        <position position="1"/>
    </location>
</feature>
<dbReference type="NCBIfam" id="TIGR01652">
    <property type="entry name" value="ATPase-Plipid"/>
    <property type="match status" value="1"/>
</dbReference>
<feature type="binding site" evidence="13">
    <location>
        <position position="1081"/>
    </location>
    <ligand>
        <name>ATP</name>
        <dbReference type="ChEBI" id="CHEBI:30616"/>
    </ligand>
</feature>
<dbReference type="InterPro" id="IPR018303">
    <property type="entry name" value="ATPase_P-typ_P_site"/>
</dbReference>
<evidence type="ECO:0000256" key="12">
    <source>
        <dbReference type="PIRSR" id="PIRSR606539-1"/>
    </source>
</evidence>
<dbReference type="GO" id="GO:0016887">
    <property type="term" value="F:ATP hydrolysis activity"/>
    <property type="evidence" value="ECO:0007669"/>
    <property type="project" value="InterPro"/>
</dbReference>
<feature type="compositionally biased region" description="Low complexity" evidence="16">
    <location>
        <begin position="494"/>
        <end position="513"/>
    </location>
</feature>
<evidence type="ECO:0000256" key="2">
    <source>
        <dbReference type="ARBA" id="ARBA00008109"/>
    </source>
</evidence>
<dbReference type="Gene3D" id="3.40.1110.10">
    <property type="entry name" value="Calcium-transporting ATPase, cytoplasmic domain N"/>
    <property type="match status" value="1"/>
</dbReference>
<comment type="catalytic activity">
    <reaction evidence="11 15">
        <text>ATP + H2O + phospholipidSide 1 = ADP + phosphate + phospholipidSide 2.</text>
        <dbReference type="EC" id="7.6.2.1"/>
    </reaction>
</comment>
<dbReference type="GO" id="GO:0045332">
    <property type="term" value="P:phospholipid translocation"/>
    <property type="evidence" value="ECO:0007669"/>
    <property type="project" value="TreeGrafter"/>
</dbReference>
<keyword evidence="5 13" id="KW-0547">Nucleotide-binding</keyword>
<evidence type="ECO:0000259" key="17">
    <source>
        <dbReference type="Pfam" id="PF16212"/>
    </source>
</evidence>
<accession>A0A9K3GFT7</accession>
<dbReference type="Gene3D" id="2.70.150.10">
    <property type="entry name" value="Calcium-transporting ATPase, cytoplasmic transduction domain A"/>
    <property type="match status" value="1"/>
</dbReference>
<feature type="binding site" evidence="14">
    <location>
        <position position="1078"/>
    </location>
    <ligand>
        <name>Mg(2+)</name>
        <dbReference type="ChEBI" id="CHEBI:18420"/>
    </ligand>
</feature>
<dbReference type="PROSITE" id="PS00154">
    <property type="entry name" value="ATPASE_E1_E2"/>
    <property type="match status" value="1"/>
</dbReference>
<dbReference type="Pfam" id="PF13246">
    <property type="entry name" value="Cation_ATPase"/>
    <property type="match status" value="1"/>
</dbReference>
<proteinExistence type="inferred from homology"/>
<organism evidence="18 19">
    <name type="scientific">Kipferlia bialata</name>
    <dbReference type="NCBI Taxonomy" id="797122"/>
    <lineage>
        <taxon>Eukaryota</taxon>
        <taxon>Metamonada</taxon>
        <taxon>Carpediemonas-like organisms</taxon>
        <taxon>Kipferlia</taxon>
    </lineage>
</organism>
<feature type="binding site" evidence="14">
    <location>
        <position position="359"/>
    </location>
    <ligand>
        <name>Mg(2+)</name>
        <dbReference type="ChEBI" id="CHEBI:18420"/>
    </ligand>
</feature>
<dbReference type="InterPro" id="IPR044492">
    <property type="entry name" value="P_typ_ATPase_HD_dom"/>
</dbReference>
<dbReference type="SUPFAM" id="SSF56784">
    <property type="entry name" value="HAD-like"/>
    <property type="match status" value="1"/>
</dbReference>
<evidence type="ECO:0000313" key="19">
    <source>
        <dbReference type="Proteomes" id="UP000265618"/>
    </source>
</evidence>
<keyword evidence="4 14" id="KW-0479">Metal-binding</keyword>
<dbReference type="EMBL" id="BDIP01000681">
    <property type="protein sequence ID" value="GIQ82394.1"/>
    <property type="molecule type" value="Genomic_DNA"/>
</dbReference>
<dbReference type="SUPFAM" id="SSF81653">
    <property type="entry name" value="Calcium ATPase, transduction domain A"/>
    <property type="match status" value="1"/>
</dbReference>
<feature type="binding site" evidence="13">
    <location>
        <position position="878"/>
    </location>
    <ligand>
        <name>ATP</name>
        <dbReference type="ChEBI" id="CHEBI:30616"/>
    </ligand>
</feature>
<feature type="binding site" evidence="13">
    <location>
        <position position="1082"/>
    </location>
    <ligand>
        <name>ATP</name>
        <dbReference type="ChEBI" id="CHEBI:30616"/>
    </ligand>
</feature>
<keyword evidence="9 15" id="KW-1133">Transmembrane helix</keyword>
<feature type="active site" description="4-aspartylphosphate intermediate" evidence="12">
    <location>
        <position position="357"/>
    </location>
</feature>
<feature type="binding site" evidence="13">
    <location>
        <position position="357"/>
    </location>
    <ligand>
        <name>ATP</name>
        <dbReference type="ChEBI" id="CHEBI:30616"/>
    </ligand>
</feature>
<dbReference type="Gene3D" id="3.40.50.1000">
    <property type="entry name" value="HAD superfamily/HAD-like"/>
    <property type="match status" value="1"/>
</dbReference>
<feature type="binding site" evidence="13">
    <location>
        <position position="1052"/>
    </location>
    <ligand>
        <name>ATP</name>
        <dbReference type="ChEBI" id="CHEBI:30616"/>
    </ligand>
</feature>
<dbReference type="Pfam" id="PF16212">
    <property type="entry name" value="PhoLip_ATPase_C"/>
    <property type="match status" value="1"/>
</dbReference>
<evidence type="ECO:0000313" key="18">
    <source>
        <dbReference type="EMBL" id="GIQ82394.1"/>
    </source>
</evidence>
<feature type="transmembrane region" description="Helical" evidence="15">
    <location>
        <begin position="240"/>
        <end position="263"/>
    </location>
</feature>
<feature type="transmembrane region" description="Helical" evidence="15">
    <location>
        <begin position="1218"/>
        <end position="1240"/>
    </location>
</feature>
<dbReference type="SUPFAM" id="SSF81660">
    <property type="entry name" value="Metal cation-transporting ATPase, ATP-binding domain N"/>
    <property type="match status" value="1"/>
</dbReference>
<dbReference type="SFLD" id="SFLDF00027">
    <property type="entry name" value="p-type_atpase"/>
    <property type="match status" value="1"/>
</dbReference>
<evidence type="ECO:0000256" key="5">
    <source>
        <dbReference type="ARBA" id="ARBA00022741"/>
    </source>
</evidence>
<protein>
    <recommendedName>
        <fullName evidence="15">Phospholipid-transporting ATPase</fullName>
        <ecNumber evidence="15">7.6.2.1</ecNumber>
    </recommendedName>
</protein>
<feature type="binding site" evidence="13">
    <location>
        <position position="955"/>
    </location>
    <ligand>
        <name>ATP</name>
        <dbReference type="ChEBI" id="CHEBI:30616"/>
    </ligand>
</feature>
<dbReference type="PANTHER" id="PTHR24092:SF150">
    <property type="entry name" value="PHOSPHOLIPID-TRANSPORTING ATPASE"/>
    <property type="match status" value="1"/>
</dbReference>
<feature type="transmembrane region" description="Helical" evidence="15">
    <location>
        <begin position="1272"/>
        <end position="1292"/>
    </location>
</feature>
<comment type="cofactor">
    <cofactor evidence="14">
        <name>Mg(2+)</name>
        <dbReference type="ChEBI" id="CHEBI:18420"/>
    </cofactor>
</comment>
<dbReference type="InterPro" id="IPR032630">
    <property type="entry name" value="P_typ_ATPase_c"/>
</dbReference>
<name>A0A9K3GFT7_9EUKA</name>
<dbReference type="GO" id="GO:0140326">
    <property type="term" value="F:ATPase-coupled intramembrane lipid transporter activity"/>
    <property type="evidence" value="ECO:0007669"/>
    <property type="project" value="UniProtKB-EC"/>
</dbReference>
<feature type="binding site" evidence="13">
    <location>
        <position position="954"/>
    </location>
    <ligand>
        <name>ATP</name>
        <dbReference type="ChEBI" id="CHEBI:30616"/>
    </ligand>
</feature>
<feature type="compositionally biased region" description="Basic and acidic residues" evidence="16">
    <location>
        <begin position="567"/>
        <end position="585"/>
    </location>
</feature>
<dbReference type="GO" id="GO:0005886">
    <property type="term" value="C:plasma membrane"/>
    <property type="evidence" value="ECO:0007669"/>
    <property type="project" value="TreeGrafter"/>
</dbReference>
<dbReference type="InterPro" id="IPR036412">
    <property type="entry name" value="HAD-like_sf"/>
</dbReference>
<evidence type="ECO:0000256" key="6">
    <source>
        <dbReference type="ARBA" id="ARBA00022840"/>
    </source>
</evidence>
<feature type="binding site" evidence="13">
    <location>
        <position position="1058"/>
    </location>
    <ligand>
        <name>ATP</name>
        <dbReference type="ChEBI" id="CHEBI:30616"/>
    </ligand>
</feature>
<feature type="binding site" evidence="13">
    <location>
        <position position="797"/>
    </location>
    <ligand>
        <name>ATP</name>
        <dbReference type="ChEBI" id="CHEBI:30616"/>
    </ligand>
</feature>
<feature type="binding site" evidence="14">
    <location>
        <position position="1082"/>
    </location>
    <ligand>
        <name>Mg(2+)</name>
        <dbReference type="ChEBI" id="CHEBI:18420"/>
    </ligand>
</feature>
<feature type="domain" description="P-type ATPase C-terminal" evidence="17">
    <location>
        <begin position="1105"/>
        <end position="1342"/>
    </location>
</feature>
<feature type="binding site" evidence="14">
    <location>
        <position position="357"/>
    </location>
    <ligand>
        <name>Mg(2+)</name>
        <dbReference type="ChEBI" id="CHEBI:18420"/>
    </ligand>
</feature>
<evidence type="ECO:0000256" key="11">
    <source>
        <dbReference type="ARBA" id="ARBA00034036"/>
    </source>
</evidence>
<feature type="compositionally biased region" description="Basic and acidic residues" evidence="16">
    <location>
        <begin position="515"/>
        <end position="526"/>
    </location>
</feature>
<keyword evidence="3 15" id="KW-0812">Transmembrane</keyword>
<comment type="subcellular location">
    <subcellularLocation>
        <location evidence="1 15">Membrane</location>
        <topology evidence="1 15">Multi-pass membrane protein</topology>
    </subcellularLocation>
</comment>
<evidence type="ECO:0000256" key="10">
    <source>
        <dbReference type="ARBA" id="ARBA00023136"/>
    </source>
</evidence>
<comment type="caution">
    <text evidence="18">The sequence shown here is derived from an EMBL/GenBank/DDBJ whole genome shotgun (WGS) entry which is preliminary data.</text>
</comment>
<evidence type="ECO:0000256" key="8">
    <source>
        <dbReference type="ARBA" id="ARBA00022967"/>
    </source>
</evidence>
<feature type="transmembrane region" description="Helical" evidence="15">
    <location>
        <begin position="1312"/>
        <end position="1332"/>
    </location>
</feature>
<dbReference type="InterPro" id="IPR008250">
    <property type="entry name" value="ATPase_P-typ_transduc_dom_A_sf"/>
</dbReference>
<dbReference type="InterPro" id="IPR023214">
    <property type="entry name" value="HAD_sf"/>
</dbReference>
<keyword evidence="19" id="KW-1185">Reference proteome</keyword>
<reference evidence="18 19" key="1">
    <citation type="journal article" date="2018" name="PLoS ONE">
        <title>The draft genome of Kipferlia bialata reveals reductive genome evolution in fornicate parasites.</title>
        <authorList>
            <person name="Tanifuji G."/>
            <person name="Takabayashi S."/>
            <person name="Kume K."/>
            <person name="Takagi M."/>
            <person name="Nakayama T."/>
            <person name="Kamikawa R."/>
            <person name="Inagaki Y."/>
            <person name="Hashimoto T."/>
        </authorList>
    </citation>
    <scope>NUCLEOTIDE SEQUENCE [LARGE SCALE GENOMIC DNA]</scope>
    <source>
        <strain evidence="18">NY0173</strain>
    </source>
</reference>
<evidence type="ECO:0000256" key="1">
    <source>
        <dbReference type="ARBA" id="ARBA00004141"/>
    </source>
</evidence>
<comment type="similarity">
    <text evidence="2 15">Belongs to the cation transport ATPase (P-type) (TC 3.A.3) family. Type IV subfamily.</text>
</comment>
<sequence>VGDIVAVRQDEEVPADLVLLSTTNAGGIAYAQTANLDGETNLKAVCAVETTSHCTTREDISGLRCLIVCNVPNSNLSKFSGRVRVNTSTIPEPQDDGDGMSSTAGTHGMSSMAHRQTSSVYTAGKTPKLSKRNTFDAPEGGHRRMQSMDFGARPFGGMEVSEATDDEPERGKAARRIDLVLHQEHRALSISNVLLRGVKMSNTEVSYGCVVYAGHETKLYMNSKQPSSKHGQVETQLNRLVLGIFVLVIVFDLLYSFLAYAFGSSTVPDLWYLQGDIAESTGLALFISRFLAHMAVLGWAIPMSLFVTLEMVKLIQGRLMEYDENCNEPGKGVQGRLQVKNSSITDELGHIQFVVSDKTGTLTENDMVFDSLYCGGEVTKYTNLDDMFDSETMLISPGGMPLDALDTRRLSSHDHTLTTSHEYEPSGSQGRLASMLEDSNRLPHIKEIHTASVQRTVPPIAPAPTHHAHPLVTSSHGGLTAPPSSSLEGGCPVSASVSPLSLSSDSSSCGTSSEYHVDGHQEDSHPHPHTPSAVSEASLTESDEDKGLAPDALSMCSLSSGDEESDENIKQVDKTPDHDDTHLTETEEESVESVDAANLHDSTGPPSRVLSPSVTSSPDGSPTDLEGSFKNVALSLAVPSPGDIRLKRERSREGPARVALFPTSQSPSPDSILQAPTPLSVAMRSPSTPSEKVRELPPGGLEVDAATMFTCMALCNAAMANSNQDIPATFKEGSLSGALSLTSPLELKYTAQSPDEVALVRGAAAQGVVLAGADMHGVYIVKQGVIRRVVIEATIPFTSDRKRMTVVVRELPPPQSLSVALEPLFPSSMCPNYTPLAIMKGADSHVLPLCVGAAGACAPASDKRVGDMLGVFSRQGLRTLVFASACPSPEALRRLKAEEYRDIDDKRLVKAAAAVEKGLTFLGVTAVEDKLQEGVPDTLDALRQAGVRVWVLTGDKLETAVNIAYSSSLFPMDATLLRLEGEHVRAEMSRRGWSLKQATLAALNRLVKRQEKTRGQVCLVMDGNGLECVHLAKEDRRLIELCSLCSSCLFCRVTPKQKAQVTSQVQKVLKKSCLAVGDGANDVAMLLEADVGVGIAGNEGMQASRCSDVSISQFRHLRRLMFVHGRYNSVRSTTLIMYSIYKSILLVLPSLLFSFVNFFSTSMVVDDYVMFCYNIVLTLLPVFVYSLFEKDLPSREISNESGAYTAFIRKGALNDTRVFVWLMDTIVHGGVIYFCGIAFYGRSFDAMSVFFSTTVFLVALFRLWLCVQSFNLYFVLTNALSIVCYVVLLVVLEVFGLSPGAQGAIMQLGTDWRFYVCVFLTVTPCIAFSAVVNHIRTHFTPSTVNVIASRSQTRGCVSNDRWLA</sequence>
<feature type="binding site" evidence="13">
    <location>
        <position position="359"/>
    </location>
    <ligand>
        <name>ATP</name>
        <dbReference type="ChEBI" id="CHEBI:30616"/>
    </ligand>
</feature>
<dbReference type="InterPro" id="IPR023299">
    <property type="entry name" value="ATPase_P-typ_cyto_dom_N"/>
</dbReference>
<evidence type="ECO:0000256" key="13">
    <source>
        <dbReference type="PIRSR" id="PIRSR606539-2"/>
    </source>
</evidence>
<evidence type="ECO:0000256" key="7">
    <source>
        <dbReference type="ARBA" id="ARBA00022842"/>
    </source>
</evidence>
<feature type="binding site" evidence="13">
    <location>
        <position position="358"/>
    </location>
    <ligand>
        <name>ATP</name>
        <dbReference type="ChEBI" id="CHEBI:30616"/>
    </ligand>
</feature>
<evidence type="ECO:0000256" key="15">
    <source>
        <dbReference type="RuleBase" id="RU362033"/>
    </source>
</evidence>
<dbReference type="GO" id="GO:0000287">
    <property type="term" value="F:magnesium ion binding"/>
    <property type="evidence" value="ECO:0007669"/>
    <property type="project" value="UniProtKB-UniRule"/>
</dbReference>
<feature type="transmembrane region" description="Helical" evidence="15">
    <location>
        <begin position="1246"/>
        <end position="1265"/>
    </location>
</feature>
<dbReference type="GO" id="GO:0005524">
    <property type="term" value="F:ATP binding"/>
    <property type="evidence" value="ECO:0007669"/>
    <property type="project" value="UniProtKB-UniRule"/>
</dbReference>
<dbReference type="SUPFAM" id="SSF81665">
    <property type="entry name" value="Calcium ATPase, transmembrane domain M"/>
    <property type="match status" value="1"/>
</dbReference>
<feature type="region of interest" description="Disordered" evidence="16">
    <location>
        <begin position="120"/>
        <end position="154"/>
    </location>
</feature>
<evidence type="ECO:0000256" key="16">
    <source>
        <dbReference type="SAM" id="MobiDB-lite"/>
    </source>
</evidence>
<evidence type="ECO:0000256" key="4">
    <source>
        <dbReference type="ARBA" id="ARBA00022723"/>
    </source>
</evidence>
<dbReference type="InterPro" id="IPR006539">
    <property type="entry name" value="P-type_ATPase_IV"/>
</dbReference>
<feature type="compositionally biased region" description="Polar residues" evidence="16">
    <location>
        <begin position="472"/>
        <end position="487"/>
    </location>
</feature>
<dbReference type="InterPro" id="IPR023298">
    <property type="entry name" value="ATPase_P-typ_TM_dom_sf"/>
</dbReference>
<keyword evidence="8 15" id="KW-1278">Translocase</keyword>
<evidence type="ECO:0000256" key="9">
    <source>
        <dbReference type="ARBA" id="ARBA00022989"/>
    </source>
</evidence>
<feature type="compositionally biased region" description="Polar residues" evidence="16">
    <location>
        <begin position="600"/>
        <end position="620"/>
    </location>
</feature>
<feature type="binding site" evidence="13">
    <location>
        <position position="840"/>
    </location>
    <ligand>
        <name>ATP</name>
        <dbReference type="ChEBI" id="CHEBI:30616"/>
    </ligand>
</feature>
<dbReference type="FunFam" id="3.40.50.1000:FF:000014">
    <property type="entry name" value="Phospholipid-transporting ATPase"/>
    <property type="match status" value="1"/>
</dbReference>
<dbReference type="NCBIfam" id="TIGR01494">
    <property type="entry name" value="ATPase_P-type"/>
    <property type="match status" value="1"/>
</dbReference>
<dbReference type="OrthoDB" id="377733at2759"/>
<dbReference type="SFLD" id="SFLDS00003">
    <property type="entry name" value="Haloacid_Dehalogenase"/>
    <property type="match status" value="1"/>
</dbReference>
<feature type="region of interest" description="Disordered" evidence="16">
    <location>
        <begin position="458"/>
        <end position="627"/>
    </location>
</feature>
<evidence type="ECO:0000256" key="14">
    <source>
        <dbReference type="PIRSR" id="PIRSR606539-3"/>
    </source>
</evidence>
<dbReference type="PANTHER" id="PTHR24092">
    <property type="entry name" value="PROBABLE PHOSPHOLIPID-TRANSPORTING ATPASE"/>
    <property type="match status" value="1"/>
</dbReference>
<dbReference type="SFLD" id="SFLDG00002">
    <property type="entry name" value="C1.7:_P-type_atpase_like"/>
    <property type="match status" value="1"/>
</dbReference>
<evidence type="ECO:0000256" key="3">
    <source>
        <dbReference type="ARBA" id="ARBA00022692"/>
    </source>
</evidence>
<dbReference type="EC" id="7.6.2.1" evidence="15"/>
<keyword evidence="7 14" id="KW-0460">Magnesium</keyword>
<dbReference type="Proteomes" id="UP000265618">
    <property type="component" value="Unassembled WGS sequence"/>
</dbReference>
<feature type="binding site" evidence="13">
    <location>
        <position position="953"/>
    </location>
    <ligand>
        <name>ATP</name>
        <dbReference type="ChEBI" id="CHEBI:30616"/>
    </ligand>
</feature>
<feature type="transmembrane region" description="Helical" evidence="15">
    <location>
        <begin position="283"/>
        <end position="309"/>
    </location>
</feature>
<gene>
    <name evidence="18" type="ORF">KIPB_003523</name>
</gene>
<keyword evidence="10 15" id="KW-0472">Membrane</keyword>
<feature type="transmembrane region" description="Helical" evidence="15">
    <location>
        <begin position="1168"/>
        <end position="1188"/>
    </location>
</feature>
<keyword evidence="6 13" id="KW-0067">ATP-binding</keyword>
<feature type="binding site" evidence="13">
    <location>
        <position position="756"/>
    </location>
    <ligand>
        <name>ATP</name>
        <dbReference type="ChEBI" id="CHEBI:30616"/>
    </ligand>
</feature>